<dbReference type="PANTHER" id="PTHR43179">
    <property type="entry name" value="RHAMNOSYLTRANSFERASE WBBL"/>
    <property type="match status" value="1"/>
</dbReference>
<dbReference type="Pfam" id="PF00535">
    <property type="entry name" value="Glycos_transf_2"/>
    <property type="match status" value="1"/>
</dbReference>
<dbReference type="PANTHER" id="PTHR43179:SF12">
    <property type="entry name" value="GALACTOFURANOSYLTRANSFERASE GLFT2"/>
    <property type="match status" value="1"/>
</dbReference>
<evidence type="ECO:0000259" key="5">
    <source>
        <dbReference type="Pfam" id="PF00535"/>
    </source>
</evidence>
<keyword evidence="7" id="KW-1185">Reference proteome</keyword>
<gene>
    <name evidence="6" type="ORF">JRJ22_23265</name>
</gene>
<feature type="domain" description="Glycosyltransferase 2-like" evidence="5">
    <location>
        <begin position="15"/>
        <end position="169"/>
    </location>
</feature>
<keyword evidence="3" id="KW-0328">Glycosyltransferase</keyword>
<evidence type="ECO:0000313" key="6">
    <source>
        <dbReference type="EMBL" id="QSF44112.1"/>
    </source>
</evidence>
<sequence>MHKKKVCAIFVLYNPNIPELINNLKVVLPQVDHAVIIDNSEKSENVNYEYCFSDFDKVQYFAFNKNRGIGAAQNKGMELAFNEGFEAVLIMDQDSHVPPNLVEELLNGAFKLKSAGYKIACIGPIVYNRDTGETYKPLFHSKMDISDFIKKDAIISSGSLILREAYEVIGGMEVGLFIDNVDFEWCWRAKREGYSVFVSKRIEMAHRVGERDLSIFNLFSLQVSTPIRLYYQFRNTIILLPRAYVPRYWKIRSILIKPIEFIVFSLFIGPRSLRMKMMVKGIKHGLLKKMGEMID</sequence>
<evidence type="ECO:0000256" key="1">
    <source>
        <dbReference type="ARBA" id="ARBA00004776"/>
    </source>
</evidence>
<evidence type="ECO:0000313" key="7">
    <source>
        <dbReference type="Proteomes" id="UP000663452"/>
    </source>
</evidence>
<proteinExistence type="inferred from homology"/>
<dbReference type="EMBL" id="CP070969">
    <property type="protein sequence ID" value="QSF44112.1"/>
    <property type="molecule type" value="Genomic_DNA"/>
</dbReference>
<comment type="similarity">
    <text evidence="2">Belongs to the glycosyltransferase 2 family.</text>
</comment>
<dbReference type="Gene3D" id="3.90.550.10">
    <property type="entry name" value="Spore Coat Polysaccharide Biosynthesis Protein SpsA, Chain A"/>
    <property type="match status" value="1"/>
</dbReference>
<evidence type="ECO:0000256" key="3">
    <source>
        <dbReference type="ARBA" id="ARBA00022676"/>
    </source>
</evidence>
<comment type="pathway">
    <text evidence="1">Cell wall biogenesis; cell wall polysaccharide biosynthesis.</text>
</comment>
<accession>A0ABX7L7D1</accession>
<protein>
    <submittedName>
        <fullName evidence="6">Glycosyltransferase family 2 protein</fullName>
    </submittedName>
</protein>
<reference evidence="6 7" key="1">
    <citation type="submission" date="2021-02" db="EMBL/GenBank/DDBJ databases">
        <title>Paenibacillus tianjinensis sp. nov.</title>
        <authorList>
            <person name="Liu H."/>
        </authorList>
    </citation>
    <scope>NUCLEOTIDE SEQUENCE [LARGE SCALE GENOMIC DNA]</scope>
    <source>
        <strain evidence="6 7">TB2019</strain>
    </source>
</reference>
<dbReference type="SUPFAM" id="SSF53448">
    <property type="entry name" value="Nucleotide-diphospho-sugar transferases"/>
    <property type="match status" value="1"/>
</dbReference>
<dbReference type="Proteomes" id="UP000663452">
    <property type="component" value="Chromosome"/>
</dbReference>
<organism evidence="6 7">
    <name type="scientific">Paenibacillus tianjinensis</name>
    <dbReference type="NCBI Taxonomy" id="2810347"/>
    <lineage>
        <taxon>Bacteria</taxon>
        <taxon>Bacillati</taxon>
        <taxon>Bacillota</taxon>
        <taxon>Bacilli</taxon>
        <taxon>Bacillales</taxon>
        <taxon>Paenibacillaceae</taxon>
        <taxon>Paenibacillus</taxon>
    </lineage>
</organism>
<dbReference type="InterPro" id="IPR001173">
    <property type="entry name" value="Glyco_trans_2-like"/>
</dbReference>
<name>A0ABX7L7D1_9BACL</name>
<dbReference type="CDD" id="cd02526">
    <property type="entry name" value="GT2_RfbF_like"/>
    <property type="match status" value="1"/>
</dbReference>
<evidence type="ECO:0000256" key="2">
    <source>
        <dbReference type="ARBA" id="ARBA00006739"/>
    </source>
</evidence>
<keyword evidence="4" id="KW-0808">Transferase</keyword>
<dbReference type="RefSeq" id="WP_206101709.1">
    <property type="nucleotide sequence ID" value="NZ_CP070969.1"/>
</dbReference>
<evidence type="ECO:0000256" key="4">
    <source>
        <dbReference type="ARBA" id="ARBA00022679"/>
    </source>
</evidence>
<dbReference type="InterPro" id="IPR029044">
    <property type="entry name" value="Nucleotide-diphossugar_trans"/>
</dbReference>